<evidence type="ECO:0000256" key="5">
    <source>
        <dbReference type="ARBA" id="ARBA00023136"/>
    </source>
</evidence>
<dbReference type="EMBL" id="BMOD01000015">
    <property type="protein sequence ID" value="GGJ45001.1"/>
    <property type="molecule type" value="Genomic_DNA"/>
</dbReference>
<keyword evidence="8" id="KW-1185">Reference proteome</keyword>
<reference evidence="8" key="1">
    <citation type="journal article" date="2019" name="Int. J. Syst. Evol. Microbiol.">
        <title>The Global Catalogue of Microorganisms (GCM) 10K type strain sequencing project: providing services to taxonomists for standard genome sequencing and annotation.</title>
        <authorList>
            <consortium name="The Broad Institute Genomics Platform"/>
            <consortium name="The Broad Institute Genome Sequencing Center for Infectious Disease"/>
            <person name="Wu L."/>
            <person name="Ma J."/>
        </authorList>
    </citation>
    <scope>NUCLEOTIDE SEQUENCE [LARGE SCALE GENOMIC DNA]</scope>
    <source>
        <strain evidence="8">JCM 14370</strain>
    </source>
</reference>
<evidence type="ECO:0000256" key="2">
    <source>
        <dbReference type="ARBA" id="ARBA00022475"/>
    </source>
</evidence>
<keyword evidence="5 6" id="KW-0472">Membrane</keyword>
<evidence type="ECO:0000256" key="4">
    <source>
        <dbReference type="ARBA" id="ARBA00022989"/>
    </source>
</evidence>
<comment type="caution">
    <text evidence="7">The sequence shown here is derived from an EMBL/GenBank/DDBJ whole genome shotgun (WGS) entry which is preliminary data.</text>
</comment>
<keyword evidence="4 6" id="KW-1133">Transmembrane helix</keyword>
<feature type="transmembrane region" description="Helical" evidence="6">
    <location>
        <begin position="101"/>
        <end position="121"/>
    </location>
</feature>
<dbReference type="Proteomes" id="UP000632222">
    <property type="component" value="Unassembled WGS sequence"/>
</dbReference>
<protein>
    <submittedName>
        <fullName evidence="7">Uncharacterized protein</fullName>
    </submittedName>
</protein>
<evidence type="ECO:0000313" key="7">
    <source>
        <dbReference type="EMBL" id="GGJ45001.1"/>
    </source>
</evidence>
<sequence length="355" mass="38684">MLETQGSQEARSPSGLKQSFGVLRDAVQAFSVDNVPRMGAALAYHTIFTIGPLLILAVGIAGLFLEAESIKQNFINQISENFGSNFAESVRSVLELTSKSGTPATISGVLILLWTASNFFMHLQDALNTIWDIKPKHLDILHLVVGRLMSAILAIVMGLLMVAFLTGTVYVNAFAEQHFGMIPYATVLLKLGSTVLSILVFTLLFGVLYRFLPNIRLSWQDVSFGAGITAMLFVLGQYGISLYIARFSPAGTFGAAGTLVVFMLWVYFSAQLFFFGAEVTWAYSNKFGTIAAKTAARQAREKALEILEPVPVSKTLPPMSRATFSVAGFLGGIMLMLLAIPAVLVFGVKRMFQRR</sequence>
<dbReference type="Pfam" id="PF03631">
    <property type="entry name" value="Virul_fac_BrkB"/>
    <property type="match status" value="1"/>
</dbReference>
<proteinExistence type="predicted"/>
<accession>A0ABQ2D3P7</accession>
<organism evidence="7 8">
    <name type="scientific">Deinococcus roseus</name>
    <dbReference type="NCBI Taxonomy" id="392414"/>
    <lineage>
        <taxon>Bacteria</taxon>
        <taxon>Thermotogati</taxon>
        <taxon>Deinococcota</taxon>
        <taxon>Deinococci</taxon>
        <taxon>Deinococcales</taxon>
        <taxon>Deinococcaceae</taxon>
        <taxon>Deinococcus</taxon>
    </lineage>
</organism>
<keyword evidence="3 6" id="KW-0812">Transmembrane</keyword>
<evidence type="ECO:0000256" key="6">
    <source>
        <dbReference type="SAM" id="Phobius"/>
    </source>
</evidence>
<comment type="subcellular location">
    <subcellularLocation>
        <location evidence="1">Cell membrane</location>
        <topology evidence="1">Multi-pass membrane protein</topology>
    </subcellularLocation>
</comment>
<dbReference type="NCBIfam" id="TIGR00765">
    <property type="entry name" value="yihY_not_rbn"/>
    <property type="match status" value="1"/>
</dbReference>
<dbReference type="PANTHER" id="PTHR30213">
    <property type="entry name" value="INNER MEMBRANE PROTEIN YHJD"/>
    <property type="match status" value="1"/>
</dbReference>
<feature type="transmembrane region" description="Helical" evidence="6">
    <location>
        <begin position="151"/>
        <end position="175"/>
    </location>
</feature>
<dbReference type="PANTHER" id="PTHR30213:SF1">
    <property type="entry name" value="INNER MEMBRANE PROTEIN YHJD"/>
    <property type="match status" value="1"/>
</dbReference>
<dbReference type="RefSeq" id="WP_189004565.1">
    <property type="nucleotide sequence ID" value="NZ_BMOD01000015.1"/>
</dbReference>
<dbReference type="InterPro" id="IPR017039">
    <property type="entry name" value="Virul_fac_BrkB"/>
</dbReference>
<feature type="transmembrane region" description="Helical" evidence="6">
    <location>
        <begin position="187"/>
        <end position="212"/>
    </location>
</feature>
<evidence type="ECO:0000256" key="1">
    <source>
        <dbReference type="ARBA" id="ARBA00004651"/>
    </source>
</evidence>
<feature type="transmembrane region" description="Helical" evidence="6">
    <location>
        <begin position="224"/>
        <end position="245"/>
    </location>
</feature>
<evidence type="ECO:0000313" key="8">
    <source>
        <dbReference type="Proteomes" id="UP000632222"/>
    </source>
</evidence>
<feature type="transmembrane region" description="Helical" evidence="6">
    <location>
        <begin position="324"/>
        <end position="348"/>
    </location>
</feature>
<gene>
    <name evidence="7" type="ORF">GCM10008938_34050</name>
</gene>
<feature type="transmembrane region" description="Helical" evidence="6">
    <location>
        <begin position="252"/>
        <end position="275"/>
    </location>
</feature>
<keyword evidence="2" id="KW-1003">Cell membrane</keyword>
<feature type="transmembrane region" description="Helical" evidence="6">
    <location>
        <begin position="42"/>
        <end position="65"/>
    </location>
</feature>
<evidence type="ECO:0000256" key="3">
    <source>
        <dbReference type="ARBA" id="ARBA00022692"/>
    </source>
</evidence>
<name>A0ABQ2D3P7_9DEIO</name>